<dbReference type="InterPro" id="IPR018841">
    <property type="entry name" value="DUF2442"/>
</dbReference>
<dbReference type="Proteomes" id="UP000033725">
    <property type="component" value="Unassembled WGS sequence"/>
</dbReference>
<dbReference type="RefSeq" id="WP_045262556.1">
    <property type="nucleotide sequence ID" value="NZ_JYIV01000016.1"/>
</dbReference>
<protein>
    <recommendedName>
        <fullName evidence="3">DUF2442 domain-containing protein</fullName>
    </recommendedName>
</protein>
<name>A0A0F0L1P7_9MICO</name>
<evidence type="ECO:0000313" key="1">
    <source>
        <dbReference type="EMBL" id="KJL25461.1"/>
    </source>
</evidence>
<dbReference type="AlphaFoldDB" id="A0A0F0L1P7"/>
<evidence type="ECO:0000313" key="2">
    <source>
        <dbReference type="Proteomes" id="UP000033725"/>
    </source>
</evidence>
<reference evidence="1 2" key="1">
    <citation type="submission" date="2015-02" db="EMBL/GenBank/DDBJ databases">
        <title>Draft genome sequences of ten Microbacterium spp. with emphasis on heavy metal contaminated environments.</title>
        <authorList>
            <person name="Corretto E."/>
        </authorList>
    </citation>
    <scope>NUCLEOTIDE SEQUENCE [LARGE SCALE GENOMIC DNA]</scope>
    <source>
        <strain evidence="1 2">BEL163</strain>
    </source>
</reference>
<dbReference type="PATRIC" id="fig|82380.10.peg.597"/>
<gene>
    <name evidence="1" type="ORF">RN51_00598</name>
</gene>
<dbReference type="OrthoDB" id="2613291at2"/>
<dbReference type="Pfam" id="PF10387">
    <property type="entry name" value="DUF2442"/>
    <property type="match status" value="1"/>
</dbReference>
<sequence length="78" mass="8736">MSTSVDDAVAVGAQIDERDLHVRMKDGRTISVPLSWFPRLADASAEERADWYLIGEGEGIHWRQLDEDISIAALLRGR</sequence>
<proteinExistence type="predicted"/>
<evidence type="ECO:0008006" key="3">
    <source>
        <dbReference type="Google" id="ProtNLM"/>
    </source>
</evidence>
<organism evidence="1 2">
    <name type="scientific">Microbacterium oxydans</name>
    <dbReference type="NCBI Taxonomy" id="82380"/>
    <lineage>
        <taxon>Bacteria</taxon>
        <taxon>Bacillati</taxon>
        <taxon>Actinomycetota</taxon>
        <taxon>Actinomycetes</taxon>
        <taxon>Micrococcales</taxon>
        <taxon>Microbacteriaceae</taxon>
        <taxon>Microbacterium</taxon>
    </lineage>
</organism>
<dbReference type="Gene3D" id="3.30.2020.40">
    <property type="entry name" value="Uncharacterised protein PF10387, DUF2442"/>
    <property type="match status" value="1"/>
</dbReference>
<comment type="caution">
    <text evidence="1">The sequence shown here is derived from an EMBL/GenBank/DDBJ whole genome shotgun (WGS) entry which is preliminary data.</text>
</comment>
<dbReference type="EMBL" id="JYIV01000016">
    <property type="protein sequence ID" value="KJL25461.1"/>
    <property type="molecule type" value="Genomic_DNA"/>
</dbReference>
<accession>A0A0F0L1P7</accession>